<reference evidence="1 2" key="1">
    <citation type="submission" date="2024-01" db="EMBL/GenBank/DDBJ databases">
        <title>A draft genome for the cacao thread blight pathogen Marasmiellus scandens.</title>
        <authorList>
            <person name="Baruah I.K."/>
            <person name="Leung J."/>
            <person name="Bukari Y."/>
            <person name="Amoako-Attah I."/>
            <person name="Meinhardt L.W."/>
            <person name="Bailey B.A."/>
            <person name="Cohen S.P."/>
        </authorList>
    </citation>
    <scope>NUCLEOTIDE SEQUENCE [LARGE SCALE GENOMIC DNA]</scope>
    <source>
        <strain evidence="1 2">GH-19</strain>
    </source>
</reference>
<name>A0ABR1J0R2_9AGAR</name>
<proteinExistence type="predicted"/>
<keyword evidence="2" id="KW-1185">Reference proteome</keyword>
<dbReference type="InterPro" id="IPR011333">
    <property type="entry name" value="SKP1/BTB/POZ_sf"/>
</dbReference>
<evidence type="ECO:0000313" key="2">
    <source>
        <dbReference type="Proteomes" id="UP001498398"/>
    </source>
</evidence>
<evidence type="ECO:0008006" key="3">
    <source>
        <dbReference type="Google" id="ProtNLM"/>
    </source>
</evidence>
<gene>
    <name evidence="1" type="ORF">VKT23_015904</name>
</gene>
<dbReference type="SUPFAM" id="SSF54695">
    <property type="entry name" value="POZ domain"/>
    <property type="match status" value="1"/>
</dbReference>
<organism evidence="1 2">
    <name type="scientific">Marasmiellus scandens</name>
    <dbReference type="NCBI Taxonomy" id="2682957"/>
    <lineage>
        <taxon>Eukaryota</taxon>
        <taxon>Fungi</taxon>
        <taxon>Dikarya</taxon>
        <taxon>Basidiomycota</taxon>
        <taxon>Agaricomycotina</taxon>
        <taxon>Agaricomycetes</taxon>
        <taxon>Agaricomycetidae</taxon>
        <taxon>Agaricales</taxon>
        <taxon>Marasmiineae</taxon>
        <taxon>Omphalotaceae</taxon>
        <taxon>Marasmiellus</taxon>
    </lineage>
</organism>
<comment type="caution">
    <text evidence="1">The sequence shown here is derived from an EMBL/GenBank/DDBJ whole genome shotgun (WGS) entry which is preliminary data.</text>
</comment>
<accession>A0ABR1J0R2</accession>
<dbReference type="EMBL" id="JBANRG010000056">
    <property type="protein sequence ID" value="KAK7442960.1"/>
    <property type="molecule type" value="Genomic_DNA"/>
</dbReference>
<evidence type="ECO:0000313" key="1">
    <source>
        <dbReference type="EMBL" id="KAK7442960.1"/>
    </source>
</evidence>
<protein>
    <recommendedName>
        <fullName evidence="3">BTB domain-containing protein</fullName>
    </recommendedName>
</protein>
<dbReference type="Proteomes" id="UP001498398">
    <property type="component" value="Unassembled WGS sequence"/>
</dbReference>
<dbReference type="Gene3D" id="3.30.710.10">
    <property type="entry name" value="Potassium Channel Kv1.1, Chain A"/>
    <property type="match status" value="1"/>
</dbReference>
<sequence length="148" mass="16620">MSGSQSNVSSLFNSDTGGDVIFSSLDNCLFYLHQENLELFGGNFPLALAADGGVVYLTEGAPILELLFSYIYPDRLPVLDDLSFETLIELARAAEKYKVYIAKSQCALKMLDYVQLYPRQIYGFGLTYGYPFLREYAMLQEESVAYDV</sequence>